<dbReference type="GO" id="GO:0003700">
    <property type="term" value="F:DNA-binding transcription factor activity"/>
    <property type="evidence" value="ECO:0007669"/>
    <property type="project" value="TreeGrafter"/>
</dbReference>
<dbReference type="CDD" id="cd01392">
    <property type="entry name" value="HTH_LacI"/>
    <property type="match status" value="1"/>
</dbReference>
<evidence type="ECO:0000313" key="6">
    <source>
        <dbReference type="Proteomes" id="UP000216444"/>
    </source>
</evidence>
<dbReference type="Proteomes" id="UP000216444">
    <property type="component" value="Unassembled WGS sequence"/>
</dbReference>
<dbReference type="PANTHER" id="PTHR30146">
    <property type="entry name" value="LACI-RELATED TRANSCRIPTIONAL REPRESSOR"/>
    <property type="match status" value="1"/>
</dbReference>
<comment type="caution">
    <text evidence="5">The sequence shown here is derived from an EMBL/GenBank/DDBJ whole genome shotgun (WGS) entry which is preliminary data.</text>
</comment>
<dbReference type="SUPFAM" id="SSF47413">
    <property type="entry name" value="lambda repressor-like DNA-binding domains"/>
    <property type="match status" value="1"/>
</dbReference>
<name>A0A261FJE8_9BIFI</name>
<evidence type="ECO:0000259" key="4">
    <source>
        <dbReference type="PROSITE" id="PS50932"/>
    </source>
</evidence>
<dbReference type="SMART" id="SM00354">
    <property type="entry name" value="HTH_LACI"/>
    <property type="match status" value="1"/>
</dbReference>
<dbReference type="Pfam" id="PF00356">
    <property type="entry name" value="LacI"/>
    <property type="match status" value="1"/>
</dbReference>
<dbReference type="InterPro" id="IPR028082">
    <property type="entry name" value="Peripla_BP_I"/>
</dbReference>
<dbReference type="Pfam" id="PF13377">
    <property type="entry name" value="Peripla_BP_3"/>
    <property type="match status" value="1"/>
</dbReference>
<evidence type="ECO:0000256" key="2">
    <source>
        <dbReference type="ARBA" id="ARBA00023125"/>
    </source>
</evidence>
<dbReference type="PROSITE" id="PS00356">
    <property type="entry name" value="HTH_LACI_1"/>
    <property type="match status" value="1"/>
</dbReference>
<dbReference type="PROSITE" id="PS50932">
    <property type="entry name" value="HTH_LACI_2"/>
    <property type="match status" value="1"/>
</dbReference>
<dbReference type="RefSeq" id="WP_094661621.1">
    <property type="nucleotide sequence ID" value="NZ_MWWV01000001.1"/>
</dbReference>
<accession>A0A261FJE8</accession>
<sequence length="361" mass="38485">MAGKRVSIFEVAKAAGVSHQTVSRVINHSPNVSPATRAKVQAAIDRMGYRPSSAARALATQRTRTIALIAGGVSYFGPLATIASIEGMARKHDLYVSISILNDHEYTQDAFEQVADACLEQGVEAFVFVAPTEPMVQAALGARIKVPRVLLTSSHGDADIESAIAKSHNIACLGIDQWGAMRTIAKHLSALGHTNALYLAGPFDWRDATTRRDAWEHESKAEGIESTVINVDSWSGEDAYQRMIAYLNALADPKADLPTAIVTANDMQALGVRRALYDRGFYVPRDVSLVGFDDMPGVDNAIPPLTTISPDFPNLGVVAMGTVLSMMGGGESTLDLPLRHGVGVIGAPLVVRESTAAPAVR</sequence>
<proteinExistence type="predicted"/>
<dbReference type="InterPro" id="IPR046335">
    <property type="entry name" value="LacI/GalR-like_sensor"/>
</dbReference>
<evidence type="ECO:0000256" key="1">
    <source>
        <dbReference type="ARBA" id="ARBA00023015"/>
    </source>
</evidence>
<dbReference type="SUPFAM" id="SSF53822">
    <property type="entry name" value="Periplasmic binding protein-like I"/>
    <property type="match status" value="1"/>
</dbReference>
<keyword evidence="2" id="KW-0238">DNA-binding</keyword>
<dbReference type="InterPro" id="IPR010982">
    <property type="entry name" value="Lambda_DNA-bd_dom_sf"/>
</dbReference>
<dbReference type="AlphaFoldDB" id="A0A261FJE8"/>
<dbReference type="EMBL" id="MWWV01000001">
    <property type="protein sequence ID" value="OZG59272.1"/>
    <property type="molecule type" value="Genomic_DNA"/>
</dbReference>
<gene>
    <name evidence="5" type="ORF">BTIS_0003</name>
</gene>
<keyword evidence="1" id="KW-0805">Transcription regulation</keyword>
<dbReference type="InterPro" id="IPR000843">
    <property type="entry name" value="HTH_LacI"/>
</dbReference>
<keyword evidence="3" id="KW-0804">Transcription</keyword>
<dbReference type="Gene3D" id="3.40.50.2300">
    <property type="match status" value="2"/>
</dbReference>
<reference evidence="5 6" key="1">
    <citation type="journal article" date="2017" name="BMC Genomics">
        <title>Comparative genomic and phylogenomic analyses of the Bifidobacteriaceae family.</title>
        <authorList>
            <person name="Lugli G.A."/>
            <person name="Milani C."/>
            <person name="Turroni F."/>
            <person name="Duranti S."/>
            <person name="Mancabelli L."/>
            <person name="Mangifesta M."/>
            <person name="Ferrario C."/>
            <person name="Modesto M."/>
            <person name="Mattarelli P."/>
            <person name="Jiri K."/>
            <person name="van Sinderen D."/>
            <person name="Ventura M."/>
        </authorList>
    </citation>
    <scope>NUCLEOTIDE SEQUENCE [LARGE SCALE GENOMIC DNA]</scope>
    <source>
        <strain evidence="5 6">DSM 100201</strain>
    </source>
</reference>
<dbReference type="PANTHER" id="PTHR30146:SF109">
    <property type="entry name" value="HTH-TYPE TRANSCRIPTIONAL REGULATOR GALS"/>
    <property type="match status" value="1"/>
</dbReference>
<feature type="domain" description="HTH lacI-type" evidence="4">
    <location>
        <begin position="6"/>
        <end position="60"/>
    </location>
</feature>
<protein>
    <submittedName>
        <fullName evidence="5">LacI family transcriptional regulator</fullName>
    </submittedName>
</protein>
<evidence type="ECO:0000256" key="3">
    <source>
        <dbReference type="ARBA" id="ARBA00023163"/>
    </source>
</evidence>
<dbReference type="GO" id="GO:0000976">
    <property type="term" value="F:transcription cis-regulatory region binding"/>
    <property type="evidence" value="ECO:0007669"/>
    <property type="project" value="TreeGrafter"/>
</dbReference>
<keyword evidence="6" id="KW-1185">Reference proteome</keyword>
<dbReference type="Gene3D" id="1.10.260.40">
    <property type="entry name" value="lambda repressor-like DNA-binding domains"/>
    <property type="match status" value="1"/>
</dbReference>
<organism evidence="5 6">
    <name type="scientific">Bifidobacterium tissieri</name>
    <dbReference type="NCBI Taxonomy" id="1630162"/>
    <lineage>
        <taxon>Bacteria</taxon>
        <taxon>Bacillati</taxon>
        <taxon>Actinomycetota</taxon>
        <taxon>Actinomycetes</taxon>
        <taxon>Bifidobacteriales</taxon>
        <taxon>Bifidobacteriaceae</taxon>
        <taxon>Bifidobacterium</taxon>
    </lineage>
</organism>
<evidence type="ECO:0000313" key="5">
    <source>
        <dbReference type="EMBL" id="OZG59272.1"/>
    </source>
</evidence>